<dbReference type="Gene3D" id="3.40.50.150">
    <property type="entry name" value="Vaccinia Virus protein VP39"/>
    <property type="match status" value="1"/>
</dbReference>
<keyword evidence="2" id="KW-1185">Reference proteome</keyword>
<gene>
    <name evidence="1" type="ORF">TVAG_344370</name>
</gene>
<dbReference type="KEGG" id="tva:4729544"/>
<dbReference type="InterPro" id="IPR029063">
    <property type="entry name" value="SAM-dependent_MTases_sf"/>
</dbReference>
<dbReference type="VEuPathDB" id="TrichDB:TVAG_344370"/>
<dbReference type="SUPFAM" id="SSF53335">
    <property type="entry name" value="S-adenosyl-L-methionine-dependent methyltransferases"/>
    <property type="match status" value="1"/>
</dbReference>
<name>A2E7Q8_TRIV3</name>
<evidence type="ECO:0000313" key="2">
    <source>
        <dbReference type="Proteomes" id="UP000001542"/>
    </source>
</evidence>
<evidence type="ECO:0008006" key="3">
    <source>
        <dbReference type="Google" id="ProtNLM"/>
    </source>
</evidence>
<dbReference type="VEuPathDB" id="TrichDB:TVAGG3_0598790"/>
<dbReference type="InParanoid" id="A2E7Q8"/>
<dbReference type="AlphaFoldDB" id="A2E7Q8"/>
<evidence type="ECO:0000313" key="1">
    <source>
        <dbReference type="EMBL" id="EAY11343.1"/>
    </source>
</evidence>
<organism evidence="1 2">
    <name type="scientific">Trichomonas vaginalis (strain ATCC PRA-98 / G3)</name>
    <dbReference type="NCBI Taxonomy" id="412133"/>
    <lineage>
        <taxon>Eukaryota</taxon>
        <taxon>Metamonada</taxon>
        <taxon>Parabasalia</taxon>
        <taxon>Trichomonadida</taxon>
        <taxon>Trichomonadidae</taxon>
        <taxon>Trichomonas</taxon>
    </lineage>
</organism>
<proteinExistence type="predicted"/>
<accession>A2E7Q8</accession>
<reference evidence="1" key="2">
    <citation type="journal article" date="2007" name="Science">
        <title>Draft genome sequence of the sexually transmitted pathogen Trichomonas vaginalis.</title>
        <authorList>
            <person name="Carlton J.M."/>
            <person name="Hirt R.P."/>
            <person name="Silva J.C."/>
            <person name="Delcher A.L."/>
            <person name="Schatz M."/>
            <person name="Zhao Q."/>
            <person name="Wortman J.R."/>
            <person name="Bidwell S.L."/>
            <person name="Alsmark U.C.M."/>
            <person name="Besteiro S."/>
            <person name="Sicheritz-Ponten T."/>
            <person name="Noel C.J."/>
            <person name="Dacks J.B."/>
            <person name="Foster P.G."/>
            <person name="Simillion C."/>
            <person name="Van de Peer Y."/>
            <person name="Miranda-Saavedra D."/>
            <person name="Barton G.J."/>
            <person name="Westrop G.D."/>
            <person name="Mueller S."/>
            <person name="Dessi D."/>
            <person name="Fiori P.L."/>
            <person name="Ren Q."/>
            <person name="Paulsen I."/>
            <person name="Zhang H."/>
            <person name="Bastida-Corcuera F.D."/>
            <person name="Simoes-Barbosa A."/>
            <person name="Brown M.T."/>
            <person name="Hayes R.D."/>
            <person name="Mukherjee M."/>
            <person name="Okumura C.Y."/>
            <person name="Schneider R."/>
            <person name="Smith A.J."/>
            <person name="Vanacova S."/>
            <person name="Villalvazo M."/>
            <person name="Haas B.J."/>
            <person name="Pertea M."/>
            <person name="Feldblyum T.V."/>
            <person name="Utterback T.R."/>
            <person name="Shu C.L."/>
            <person name="Osoegawa K."/>
            <person name="de Jong P.J."/>
            <person name="Hrdy I."/>
            <person name="Horvathova L."/>
            <person name="Zubacova Z."/>
            <person name="Dolezal P."/>
            <person name="Malik S.B."/>
            <person name="Logsdon J.M. Jr."/>
            <person name="Henze K."/>
            <person name="Gupta A."/>
            <person name="Wang C.C."/>
            <person name="Dunne R.L."/>
            <person name="Upcroft J.A."/>
            <person name="Upcroft P."/>
            <person name="White O."/>
            <person name="Salzberg S.L."/>
            <person name="Tang P."/>
            <person name="Chiu C.-H."/>
            <person name="Lee Y.-S."/>
            <person name="Embley T.M."/>
            <person name="Coombs G.H."/>
            <person name="Mottram J.C."/>
            <person name="Tachezy J."/>
            <person name="Fraser-Liggett C.M."/>
            <person name="Johnson P.J."/>
        </authorList>
    </citation>
    <scope>NUCLEOTIDE SEQUENCE [LARGE SCALE GENOMIC DNA]</scope>
    <source>
        <strain evidence="1">G3</strain>
    </source>
</reference>
<dbReference type="EMBL" id="DS113321">
    <property type="protein sequence ID" value="EAY11343.1"/>
    <property type="molecule type" value="Genomic_DNA"/>
</dbReference>
<dbReference type="RefSeq" id="XP_001323566.1">
    <property type="nucleotide sequence ID" value="XM_001323531.1"/>
</dbReference>
<sequence length="280" mass="33073">MIFTKPPLPFIGNKSKIRKDLIDILKDIKGDYVFVDLFGGSLFISHLLHTLFPKSTIIANDYDNYVDRLKHIHDTNEILKELKERINVKPDEKIPTDQKEIVREVISKAPYIDWDTLCSRLLYSGAYKYYDLDTLMKKVLYLRYTNLFDENIDAYLEGLTIVHKDWRIIFNEYKDLPNVFFICDPPYFHTYSIQYGDEWTLKYIVETFDVLNYPSIYFSSDKSYTEELIEILSKRYGEKFSVTKHVIGRGLINPNTQKNNEVIYVTFSINGEEEDKEDNS</sequence>
<protein>
    <recommendedName>
        <fullName evidence="3">D12 class N6 adenine-specific DNA methyltransferase family protein</fullName>
    </recommendedName>
</protein>
<dbReference type="Proteomes" id="UP000001542">
    <property type="component" value="Unassembled WGS sequence"/>
</dbReference>
<reference evidence="1" key="1">
    <citation type="submission" date="2006-10" db="EMBL/GenBank/DDBJ databases">
        <authorList>
            <person name="Amadeo P."/>
            <person name="Zhao Q."/>
            <person name="Wortman J."/>
            <person name="Fraser-Liggett C."/>
            <person name="Carlton J."/>
        </authorList>
    </citation>
    <scope>NUCLEOTIDE SEQUENCE</scope>
    <source>
        <strain evidence="1">G3</strain>
    </source>
</reference>